<feature type="region of interest" description="Disordered" evidence="24">
    <location>
        <begin position="1411"/>
        <end position="1430"/>
    </location>
</feature>
<name>A0AAD9KAZ5_9ANNE</name>
<comment type="caution">
    <text evidence="27">The sequence shown here is derived from an EMBL/GenBank/DDBJ whole genome shotgun (WGS) entry which is preliminary data.</text>
</comment>
<dbReference type="GO" id="GO:0005643">
    <property type="term" value="C:nuclear pore"/>
    <property type="evidence" value="ECO:0007669"/>
    <property type="project" value="UniProtKB-SubCell"/>
</dbReference>
<dbReference type="Proteomes" id="UP001208570">
    <property type="component" value="Unassembled WGS sequence"/>
</dbReference>
<evidence type="ECO:0000256" key="11">
    <source>
        <dbReference type="ARBA" id="ARBA00022679"/>
    </source>
</evidence>
<feature type="domain" description="SAC3/GANP/THP3 conserved" evidence="25">
    <location>
        <begin position="137"/>
        <end position="431"/>
    </location>
</feature>
<evidence type="ECO:0000256" key="5">
    <source>
        <dbReference type="ARBA" id="ARBA00013184"/>
    </source>
</evidence>
<dbReference type="GO" id="GO:0015031">
    <property type="term" value="P:protein transport"/>
    <property type="evidence" value="ECO:0007669"/>
    <property type="project" value="UniProtKB-KW"/>
</dbReference>
<keyword evidence="6" id="KW-0813">Transport</keyword>
<dbReference type="GO" id="GO:0005654">
    <property type="term" value="C:nucleoplasm"/>
    <property type="evidence" value="ECO:0007669"/>
    <property type="project" value="UniProtKB-SubCell"/>
</dbReference>
<comment type="function">
    <text evidence="22">As a component of the TREX-2 complex, involved in the export of mRNAs to the cytoplasm through the nuclear pores. Through the acetylation of histones, affects the assembly of nucleosomes at immunoglobulin variable region genes and promotes the recruitment and positioning of transcription complex to favor DNA cytosine deaminase AICDA/AID targeting, hence promoting somatic hypermutations.</text>
</comment>
<evidence type="ECO:0000256" key="15">
    <source>
        <dbReference type="ARBA" id="ARBA00022990"/>
    </source>
</evidence>
<evidence type="ECO:0000256" key="17">
    <source>
        <dbReference type="ARBA" id="ARBA00023054"/>
    </source>
</evidence>
<dbReference type="GO" id="GO:0005694">
    <property type="term" value="C:chromosome"/>
    <property type="evidence" value="ECO:0007669"/>
    <property type="project" value="UniProtKB-SubCell"/>
</dbReference>
<keyword evidence="19" id="KW-0539">Nucleus</keyword>
<dbReference type="EC" id="2.3.1.48" evidence="5"/>
<keyword evidence="8" id="KW-0488">Methylation</keyword>
<feature type="compositionally biased region" description="Basic and acidic residues" evidence="24">
    <location>
        <begin position="45"/>
        <end position="54"/>
    </location>
</feature>
<feature type="region of interest" description="Disordered" evidence="24">
    <location>
        <begin position="500"/>
        <end position="538"/>
    </location>
</feature>
<dbReference type="PANTHER" id="PTHR12436">
    <property type="entry name" value="80 KDA MCM3-ASSOCIATED PROTEIN"/>
    <property type="match status" value="1"/>
</dbReference>
<evidence type="ECO:0000259" key="25">
    <source>
        <dbReference type="Pfam" id="PF03399"/>
    </source>
</evidence>
<dbReference type="GO" id="GO:0006406">
    <property type="term" value="P:mRNA export from nucleus"/>
    <property type="evidence" value="ECO:0007669"/>
    <property type="project" value="TreeGrafter"/>
</dbReference>
<comment type="similarity">
    <text evidence="21">Belongs to the SAC3 family.</text>
</comment>
<keyword evidence="15" id="KW-0007">Acetylation</keyword>
<dbReference type="Pfam" id="PF03399">
    <property type="entry name" value="SAC3_GANP"/>
    <property type="match status" value="1"/>
</dbReference>
<evidence type="ECO:0000256" key="16">
    <source>
        <dbReference type="ARBA" id="ARBA00023010"/>
    </source>
</evidence>
<accession>A0AAD9KAZ5</accession>
<feature type="compositionally biased region" description="Basic residues" evidence="24">
    <location>
        <begin position="33"/>
        <end position="44"/>
    </location>
</feature>
<keyword evidence="20" id="KW-0012">Acyltransferase</keyword>
<evidence type="ECO:0000256" key="18">
    <source>
        <dbReference type="ARBA" id="ARBA00023132"/>
    </source>
</evidence>
<evidence type="ECO:0000256" key="1">
    <source>
        <dbReference type="ARBA" id="ARBA00004286"/>
    </source>
</evidence>
<evidence type="ECO:0000256" key="23">
    <source>
        <dbReference type="ARBA" id="ARBA00069544"/>
    </source>
</evidence>
<evidence type="ECO:0000256" key="4">
    <source>
        <dbReference type="ARBA" id="ARBA00004642"/>
    </source>
</evidence>
<evidence type="ECO:0000256" key="14">
    <source>
        <dbReference type="ARBA" id="ARBA00022927"/>
    </source>
</evidence>
<keyword evidence="9" id="KW-0963">Cytoplasm</keyword>
<sequence length="1461" mass="166919">MQGTTDLYEDEVKILERPAGVRQDDRATEKSNRSKLRTRTSSRSRLHDAKDRSSMTKLKPLRKPVMSAQSKSYKTDKPKKGADHISLKSLANCVANTAAECVEVLENRDKILRMALESKKQIYLATTEAIVGTCPDMCPEKERYLREVRRHLSVYEIVPGTDMLGQNPRCDHAKAVKEYSRSSADQEMPLSHELRPPNVLSMTMDYLMNNIMDTGGDGKWADWYEYLWNRTRSLRKDITQQDLCDCTSVAVIEKNCRFHIYCAERLCEEDMSTFDEKINNENLTKCLQTLKQMYSDLEKKGIFCPHESEFRAYIVLMNLNSGDTLREVQQLREHVRESDAVKFSTKVYSALNCNNYAKFFKLVQLAPFLYGCILHRYFNQVRGSALRTMLKAYRWPGQSPQYPLSDLIRLLQFGTDDEAVLFCHHHGLTVEDGKIYMDRRGFIEPDTALEARRALNLIESKQRGTVGEVVNGGPLPANELHRPYSSFDETGRFIPTDIHIGEEDKPTEVTKTTAEKVQPSNVSSHVAVPSSEPPHLSTSEVLHAQVEVQKEQHQTEQPQPQISNEIVKDIAKQLFLEIINEHVTDISQSVMRDITVCLGSAIWIYDELENCTLPELFRQMAETAIRECGQEHRELVARQKAELSAMKAKATDSITEELVISLVSQECQSLAVDEYSEVKKQLHEESEKRISEVIAGELVDRTVQEEVCLVAEMVFEVDVVERLQEMEEAAEAVRLLIMGRFMRRWKNRFAARQSLKSSILTFPPAPSMKTPADQVKSLIPKSCGIVNGTLHLGMSAYATLDSAAQVTENDAKLSYNITLYKCWKEKRRRLAWSPLCLGSILYSRLHCRVHDLKRKYIDEPIYWKLILSLPDVGPNSSMDDDYTQRTIMWCDWLKAKFTKGTVPGADPESQTEVLSLYTTSVHDSGRLRVCVRLMKGFPDEDDEYLALDRTCLLGTSAVMFYVGEADPDHGECYVAEVQSRLQHLLENLPKCCPIPLVMMCPAGSPVTEQNLNMELFLQEDMISGYKFVTVTEDVDNPEYHKKLVDNLHWTTNYCPKPPLLTTSHLLETIEDVVSCHFFNAAYQAVANWHNRSQLHQFPELLISFYNNVISHIADVVSDATLQDLSWPVAEFCKEDNLPAADWNTADQLDFLRHTVLSLQLPEYDRPTEDGDLDCTDLVDHVWAYVAAVADDGDTNIRLFSRVKYLLSKLEQRFGLKSRTCLCLVDWQLLYVNIPWIDIIQACYEERLSQASWEDITSEDEEAQVMAHYFKSKLNDYTPPQEWLKATRAIPQKADVSQEKMVTSVKRKLNVSLGDEHENLKAAKIDTTIQKVNLDTASQVTMETRSTAHALNCLIAKEKRSNKRFEEFLQKSLQDDNYLGPDINQRFGSPEVLMSIKQTSLVQWQETRRSPSFSLDGLSHTSASQSNRSTMTDDINELDAKLKSQKQADKLFEMRLKSFLIE</sequence>
<keyword evidence="12" id="KW-0509">mRNA transport</keyword>
<dbReference type="InterPro" id="IPR005062">
    <property type="entry name" value="SAC3/GANP/THP3_conserved"/>
</dbReference>
<keyword evidence="18" id="KW-0906">Nuclear pore complex</keyword>
<evidence type="ECO:0000256" key="12">
    <source>
        <dbReference type="ARBA" id="ARBA00022816"/>
    </source>
</evidence>
<dbReference type="InterPro" id="IPR045107">
    <property type="entry name" value="SAC3/GANP/THP3"/>
</dbReference>
<keyword evidence="14" id="KW-0653">Protein transport</keyword>
<evidence type="ECO:0000256" key="8">
    <source>
        <dbReference type="ARBA" id="ARBA00022481"/>
    </source>
</evidence>
<evidence type="ECO:0000259" key="26">
    <source>
        <dbReference type="Pfam" id="PF16769"/>
    </source>
</evidence>
<evidence type="ECO:0000313" key="27">
    <source>
        <dbReference type="EMBL" id="KAK2167841.1"/>
    </source>
</evidence>
<dbReference type="Pfam" id="PF16769">
    <property type="entry name" value="MCM3AP_GANP"/>
    <property type="match status" value="1"/>
</dbReference>
<keyword evidence="10" id="KW-0597">Phosphoprotein</keyword>
<keyword evidence="16" id="KW-0811">Translocation</keyword>
<organism evidence="27 28">
    <name type="scientific">Paralvinella palmiformis</name>
    <dbReference type="NCBI Taxonomy" id="53620"/>
    <lineage>
        <taxon>Eukaryota</taxon>
        <taxon>Metazoa</taxon>
        <taxon>Spiralia</taxon>
        <taxon>Lophotrochozoa</taxon>
        <taxon>Annelida</taxon>
        <taxon>Polychaeta</taxon>
        <taxon>Sedentaria</taxon>
        <taxon>Canalipalpata</taxon>
        <taxon>Terebellida</taxon>
        <taxon>Terebelliformia</taxon>
        <taxon>Alvinellidae</taxon>
        <taxon>Paralvinella</taxon>
    </lineage>
</organism>
<dbReference type="FunFam" id="1.25.40.990:FF:000003">
    <property type="entry name" value="germinal-center associated nuclear protein isoform X2"/>
    <property type="match status" value="1"/>
</dbReference>
<keyword evidence="28" id="KW-1185">Reference proteome</keyword>
<evidence type="ECO:0000256" key="19">
    <source>
        <dbReference type="ARBA" id="ARBA00023242"/>
    </source>
</evidence>
<dbReference type="EMBL" id="JAODUP010000023">
    <property type="protein sequence ID" value="KAK2167841.1"/>
    <property type="molecule type" value="Genomic_DNA"/>
</dbReference>
<evidence type="ECO:0000256" key="9">
    <source>
        <dbReference type="ARBA" id="ARBA00022490"/>
    </source>
</evidence>
<keyword evidence="13" id="KW-0391">Immunity</keyword>
<evidence type="ECO:0000256" key="20">
    <source>
        <dbReference type="ARBA" id="ARBA00023315"/>
    </source>
</evidence>
<evidence type="ECO:0000313" key="28">
    <source>
        <dbReference type="Proteomes" id="UP001208570"/>
    </source>
</evidence>
<dbReference type="GO" id="GO:0070390">
    <property type="term" value="C:transcription export complex 2"/>
    <property type="evidence" value="ECO:0007669"/>
    <property type="project" value="TreeGrafter"/>
</dbReference>
<evidence type="ECO:0000256" key="2">
    <source>
        <dbReference type="ARBA" id="ARBA00004496"/>
    </source>
</evidence>
<dbReference type="GO" id="GO:0061733">
    <property type="term" value="F:protein-lysine-acetyltransferase activity"/>
    <property type="evidence" value="ECO:0007669"/>
    <property type="project" value="UniProtKB-EC"/>
</dbReference>
<dbReference type="Gene3D" id="1.25.40.990">
    <property type="match status" value="1"/>
</dbReference>
<gene>
    <name evidence="27" type="ORF">LSH36_23g05077</name>
</gene>
<keyword evidence="7" id="KW-0158">Chromosome</keyword>
<reference evidence="27" key="1">
    <citation type="journal article" date="2023" name="Mol. Biol. Evol.">
        <title>Third-Generation Sequencing Reveals the Adaptive Role of the Epigenome in Three Deep-Sea Polychaetes.</title>
        <authorList>
            <person name="Perez M."/>
            <person name="Aroh O."/>
            <person name="Sun Y."/>
            <person name="Lan Y."/>
            <person name="Juniper S.K."/>
            <person name="Young C.R."/>
            <person name="Angers B."/>
            <person name="Qian P.Y."/>
        </authorList>
    </citation>
    <scope>NUCLEOTIDE SEQUENCE</scope>
    <source>
        <strain evidence="27">P08H-3</strain>
    </source>
</reference>
<protein>
    <recommendedName>
        <fullName evidence="23">Germinal-center associated nuclear protein</fullName>
        <ecNumber evidence="5">2.3.1.48</ecNumber>
    </recommendedName>
</protein>
<feature type="region of interest" description="Disordered" evidence="24">
    <location>
        <begin position="1"/>
        <end position="81"/>
    </location>
</feature>
<evidence type="ECO:0000256" key="13">
    <source>
        <dbReference type="ARBA" id="ARBA00022859"/>
    </source>
</evidence>
<evidence type="ECO:0000256" key="7">
    <source>
        <dbReference type="ARBA" id="ARBA00022454"/>
    </source>
</evidence>
<evidence type="ECO:0000256" key="21">
    <source>
        <dbReference type="ARBA" id="ARBA00038443"/>
    </source>
</evidence>
<evidence type="ECO:0000256" key="24">
    <source>
        <dbReference type="SAM" id="MobiDB-lite"/>
    </source>
</evidence>
<keyword evidence="17" id="KW-0175">Coiled coil</keyword>
<keyword evidence="11" id="KW-0808">Transferase</keyword>
<dbReference type="GO" id="GO:0005737">
    <property type="term" value="C:cytoplasm"/>
    <property type="evidence" value="ECO:0007669"/>
    <property type="project" value="UniProtKB-SubCell"/>
</dbReference>
<evidence type="ECO:0000256" key="6">
    <source>
        <dbReference type="ARBA" id="ARBA00022448"/>
    </source>
</evidence>
<evidence type="ECO:0000256" key="3">
    <source>
        <dbReference type="ARBA" id="ARBA00004567"/>
    </source>
</evidence>
<evidence type="ECO:0000256" key="10">
    <source>
        <dbReference type="ARBA" id="ARBA00022553"/>
    </source>
</evidence>
<dbReference type="PANTHER" id="PTHR12436:SF3">
    <property type="entry name" value="GERMINAL-CENTER ASSOCIATED NUCLEAR PROTEIN"/>
    <property type="match status" value="1"/>
</dbReference>
<feature type="domain" description="Germinal-centre associated nuclear protein MCM3AP" evidence="26">
    <location>
        <begin position="762"/>
        <end position="1459"/>
    </location>
</feature>
<dbReference type="GO" id="GO:0002376">
    <property type="term" value="P:immune system process"/>
    <property type="evidence" value="ECO:0007669"/>
    <property type="project" value="UniProtKB-KW"/>
</dbReference>
<comment type="subcellular location">
    <subcellularLocation>
        <location evidence="1">Chromosome</location>
    </subcellularLocation>
    <subcellularLocation>
        <location evidence="2">Cytoplasm</location>
    </subcellularLocation>
    <subcellularLocation>
        <location evidence="3">Nucleus</location>
        <location evidence="3">Nuclear pore complex</location>
    </subcellularLocation>
    <subcellularLocation>
        <location evidence="4">Nucleus</location>
        <location evidence="4">Nucleoplasm</location>
    </subcellularLocation>
</comment>
<proteinExistence type="inferred from homology"/>
<feature type="compositionally biased region" description="Basic and acidic residues" evidence="24">
    <location>
        <begin position="22"/>
        <end position="32"/>
    </location>
</feature>
<dbReference type="InterPro" id="IPR031907">
    <property type="entry name" value="MCM3AP_GANP"/>
</dbReference>
<evidence type="ECO:0000256" key="22">
    <source>
        <dbReference type="ARBA" id="ARBA00055631"/>
    </source>
</evidence>